<gene>
    <name evidence="1" type="ORF">AVEN_253552_1</name>
    <name evidence="2" type="ORF">AVEN_72433_1</name>
</gene>
<accession>A0A4Y2VXR7</accession>
<organism evidence="1 3">
    <name type="scientific">Araneus ventricosus</name>
    <name type="common">Orbweaver spider</name>
    <name type="synonym">Epeira ventricosa</name>
    <dbReference type="NCBI Taxonomy" id="182803"/>
    <lineage>
        <taxon>Eukaryota</taxon>
        <taxon>Metazoa</taxon>
        <taxon>Ecdysozoa</taxon>
        <taxon>Arthropoda</taxon>
        <taxon>Chelicerata</taxon>
        <taxon>Arachnida</taxon>
        <taxon>Araneae</taxon>
        <taxon>Araneomorphae</taxon>
        <taxon>Entelegynae</taxon>
        <taxon>Araneoidea</taxon>
        <taxon>Araneidae</taxon>
        <taxon>Araneus</taxon>
    </lineage>
</organism>
<dbReference type="AlphaFoldDB" id="A0A4Y2VXR7"/>
<protein>
    <submittedName>
        <fullName evidence="1">Uncharacterized protein</fullName>
    </submittedName>
</protein>
<comment type="caution">
    <text evidence="1">The sequence shown here is derived from an EMBL/GenBank/DDBJ whole genome shotgun (WGS) entry which is preliminary data.</text>
</comment>
<sequence length="103" mass="11616">MCQPSRRETAKGFKKCGYVPVGGWGSDESCDRWARAVTRCRNTWEGAKTHNGTSPATCKLFSKKLLFQHVSALSPLFLPIDMSLFSFCVSKRQLTRIVLLVKF</sequence>
<evidence type="ECO:0000313" key="1">
    <source>
        <dbReference type="EMBL" id="GBO29512.1"/>
    </source>
</evidence>
<evidence type="ECO:0000313" key="3">
    <source>
        <dbReference type="Proteomes" id="UP000499080"/>
    </source>
</evidence>
<reference evidence="1 3" key="1">
    <citation type="journal article" date="2019" name="Sci. Rep.">
        <title>Orb-weaving spider Araneus ventricosus genome elucidates the spidroin gene catalogue.</title>
        <authorList>
            <person name="Kono N."/>
            <person name="Nakamura H."/>
            <person name="Ohtoshi R."/>
            <person name="Moran D.A.P."/>
            <person name="Shinohara A."/>
            <person name="Yoshida Y."/>
            <person name="Fujiwara M."/>
            <person name="Mori M."/>
            <person name="Tomita M."/>
            <person name="Arakawa K."/>
        </authorList>
    </citation>
    <scope>NUCLEOTIDE SEQUENCE [LARGE SCALE GENOMIC DNA]</scope>
</reference>
<dbReference type="EMBL" id="BGPR01052681">
    <property type="protein sequence ID" value="GBO29512.1"/>
    <property type="molecule type" value="Genomic_DNA"/>
</dbReference>
<evidence type="ECO:0000313" key="2">
    <source>
        <dbReference type="EMBL" id="GBO29540.1"/>
    </source>
</evidence>
<name>A0A4Y2VXR7_ARAVE</name>
<dbReference type="Proteomes" id="UP000499080">
    <property type="component" value="Unassembled WGS sequence"/>
</dbReference>
<proteinExistence type="predicted"/>
<keyword evidence="3" id="KW-1185">Reference proteome</keyword>
<dbReference type="EMBL" id="BGPR01052707">
    <property type="protein sequence ID" value="GBO29540.1"/>
    <property type="molecule type" value="Genomic_DNA"/>
</dbReference>